<evidence type="ECO:0000313" key="12">
    <source>
        <dbReference type="Proteomes" id="UP001217089"/>
    </source>
</evidence>
<organism evidence="11 12">
    <name type="scientific">Tegillarca granosa</name>
    <name type="common">Malaysian cockle</name>
    <name type="synonym">Anadara granosa</name>
    <dbReference type="NCBI Taxonomy" id="220873"/>
    <lineage>
        <taxon>Eukaryota</taxon>
        <taxon>Metazoa</taxon>
        <taxon>Spiralia</taxon>
        <taxon>Lophotrochozoa</taxon>
        <taxon>Mollusca</taxon>
        <taxon>Bivalvia</taxon>
        <taxon>Autobranchia</taxon>
        <taxon>Pteriomorphia</taxon>
        <taxon>Arcoida</taxon>
        <taxon>Arcoidea</taxon>
        <taxon>Arcidae</taxon>
        <taxon>Tegillarca</taxon>
    </lineage>
</organism>
<evidence type="ECO:0000259" key="10">
    <source>
        <dbReference type="Pfam" id="PF14845"/>
    </source>
</evidence>
<feature type="domain" description="Glycoside hydrolase family 20 catalytic" evidence="9">
    <location>
        <begin position="237"/>
        <end position="506"/>
    </location>
</feature>
<dbReference type="SUPFAM" id="SSF51445">
    <property type="entry name" value="(Trans)glycosidases"/>
    <property type="match status" value="1"/>
</dbReference>
<dbReference type="Pfam" id="PF00728">
    <property type="entry name" value="Glyco_hydro_20"/>
    <property type="match status" value="1"/>
</dbReference>
<keyword evidence="8" id="KW-0732">Signal</keyword>
<comment type="caution">
    <text evidence="11">The sequence shown here is derived from an EMBL/GenBank/DDBJ whole genome shotgun (WGS) entry which is preliminary data.</text>
</comment>
<dbReference type="InterPro" id="IPR029018">
    <property type="entry name" value="Hex-like_dom2"/>
</dbReference>
<evidence type="ECO:0000256" key="7">
    <source>
        <dbReference type="SAM" id="Phobius"/>
    </source>
</evidence>
<evidence type="ECO:0000259" key="9">
    <source>
        <dbReference type="Pfam" id="PF00728"/>
    </source>
</evidence>
<comment type="catalytic activity">
    <reaction evidence="1">
        <text>Hydrolysis of terminal non-reducing N-acetyl-D-hexosamine residues in N-acetyl-beta-D-hexosaminides.</text>
        <dbReference type="EC" id="3.2.1.52"/>
    </reaction>
</comment>
<sequence length="602" mass="69330">MDLLHLTTLTVLIGSCWTDASFKNKIGNVSVDYYKGEFVMKFDGNVVESLKVKRSPRETVGEPWPLPQRYSTDKNKLFRLDPRSFIIFSRNISCDILEKAILRYRKIIFESASGDFYDNLQHTRSSPPFRTDNGDTSTTIPYLSVAIRHPCPDQIRDTSDESYSITIETNGAYLVASEVWGALRGLETFSQIVFMKNNEYYIKKTEIQDFPRFRHRGILMDTARHYINKDVILEILGAYHPSKIYTHEDIEEIIEFAKYRGIRVMPEFDVPGHSYSWGLGYPKLLTQCYKNGQPVPAFYGPMDPSKNETYAFLKKHFNEVFQVFKDRYVHLGGDEVPMDCWQSNPEVQQFVAKLLSNKSVSKLSKLSKYKMKNALKYFTDRLTNDLILMGRNRSEGIRFVMWEEVWRNKVPIPIDTIIQVWMGSIRELESVINSGHQAIYSSCWYIDHIPYGVHWPKYYGCDPGTAAKQGNEKMILGGEACLWSEFVTSETYISLLWPRASAVAERRGLKVGYINGPDYCLSDRKGEDNQKRSLMGFNSNGYIEMSNLSVLFRKNPFSFSCTNDLAIFSIMFTLSGTVIVVFVFGRKIKSIYRLLPKGGHSF</sequence>
<evidence type="ECO:0000256" key="4">
    <source>
        <dbReference type="ARBA" id="ARBA00022801"/>
    </source>
</evidence>
<gene>
    <name evidence="11" type="ORF">KUTeg_019279</name>
</gene>
<name>A0ABQ9EC26_TEGGR</name>
<dbReference type="InterPro" id="IPR025705">
    <property type="entry name" value="Beta_hexosaminidase_sua/sub"/>
</dbReference>
<evidence type="ECO:0000256" key="8">
    <source>
        <dbReference type="SAM" id="SignalP"/>
    </source>
</evidence>
<evidence type="ECO:0000313" key="11">
    <source>
        <dbReference type="EMBL" id="KAJ8302883.1"/>
    </source>
</evidence>
<keyword evidence="12" id="KW-1185">Reference proteome</keyword>
<keyword evidence="5" id="KW-0325">Glycoprotein</keyword>
<dbReference type="Proteomes" id="UP001217089">
    <property type="component" value="Unassembled WGS sequence"/>
</dbReference>
<dbReference type="PRINTS" id="PR00738">
    <property type="entry name" value="GLHYDRLASE20"/>
</dbReference>
<keyword evidence="4" id="KW-0378">Hydrolase</keyword>
<reference evidence="11 12" key="1">
    <citation type="submission" date="2022-12" db="EMBL/GenBank/DDBJ databases">
        <title>Chromosome-level genome of Tegillarca granosa.</title>
        <authorList>
            <person name="Kim J."/>
        </authorList>
    </citation>
    <scope>NUCLEOTIDE SEQUENCE [LARGE SCALE GENOMIC DNA]</scope>
    <source>
        <strain evidence="11">Teg-2019</strain>
        <tissue evidence="11">Adductor muscle</tissue>
    </source>
</reference>
<dbReference type="EMBL" id="JARBDR010000917">
    <property type="protein sequence ID" value="KAJ8302883.1"/>
    <property type="molecule type" value="Genomic_DNA"/>
</dbReference>
<feature type="transmembrane region" description="Helical" evidence="7">
    <location>
        <begin position="565"/>
        <end position="585"/>
    </location>
</feature>
<feature type="chain" id="PRO_5045868631" description="beta-N-acetylhexosaminidase" evidence="8">
    <location>
        <begin position="19"/>
        <end position="602"/>
    </location>
</feature>
<dbReference type="InterPro" id="IPR015883">
    <property type="entry name" value="Glyco_hydro_20_cat"/>
</dbReference>
<evidence type="ECO:0000256" key="3">
    <source>
        <dbReference type="ARBA" id="ARBA00012663"/>
    </source>
</evidence>
<keyword evidence="7" id="KW-1133">Transmembrane helix</keyword>
<comment type="similarity">
    <text evidence="2">Belongs to the glycosyl hydrolase 20 family.</text>
</comment>
<feature type="signal peptide" evidence="8">
    <location>
        <begin position="1"/>
        <end position="18"/>
    </location>
</feature>
<dbReference type="Pfam" id="PF14845">
    <property type="entry name" value="Glycohydro_20b2"/>
    <property type="match status" value="1"/>
</dbReference>
<keyword evidence="7" id="KW-0472">Membrane</keyword>
<feature type="domain" description="Beta-hexosaminidase eukaryotic type N-terminal" evidence="10">
    <location>
        <begin position="63"/>
        <end position="192"/>
    </location>
</feature>
<evidence type="ECO:0000256" key="1">
    <source>
        <dbReference type="ARBA" id="ARBA00001231"/>
    </source>
</evidence>
<dbReference type="EC" id="3.2.1.52" evidence="3"/>
<keyword evidence="7" id="KW-0812">Transmembrane</keyword>
<dbReference type="PANTHER" id="PTHR22600">
    <property type="entry name" value="BETA-HEXOSAMINIDASE"/>
    <property type="match status" value="1"/>
</dbReference>
<protein>
    <recommendedName>
        <fullName evidence="3">beta-N-acetylhexosaminidase</fullName>
        <ecNumber evidence="3">3.2.1.52</ecNumber>
    </recommendedName>
</protein>
<dbReference type="Gene3D" id="3.30.379.10">
    <property type="entry name" value="Chitobiase/beta-hexosaminidase domain 2-like"/>
    <property type="match status" value="1"/>
</dbReference>
<dbReference type="SUPFAM" id="SSF55545">
    <property type="entry name" value="beta-N-acetylhexosaminidase-like domain"/>
    <property type="match status" value="1"/>
</dbReference>
<keyword evidence="6" id="KW-0326">Glycosidase</keyword>
<dbReference type="PANTHER" id="PTHR22600:SF21">
    <property type="entry name" value="BETA-HEXOSAMINIDASE A"/>
    <property type="match status" value="1"/>
</dbReference>
<evidence type="ECO:0000256" key="6">
    <source>
        <dbReference type="ARBA" id="ARBA00023295"/>
    </source>
</evidence>
<evidence type="ECO:0000256" key="2">
    <source>
        <dbReference type="ARBA" id="ARBA00006285"/>
    </source>
</evidence>
<accession>A0ABQ9EC26</accession>
<dbReference type="InterPro" id="IPR029019">
    <property type="entry name" value="HEX_eukaryotic_N"/>
</dbReference>
<dbReference type="InterPro" id="IPR017853">
    <property type="entry name" value="GH"/>
</dbReference>
<dbReference type="Gene3D" id="3.20.20.80">
    <property type="entry name" value="Glycosidases"/>
    <property type="match status" value="1"/>
</dbReference>
<proteinExistence type="inferred from homology"/>
<evidence type="ECO:0000256" key="5">
    <source>
        <dbReference type="ARBA" id="ARBA00023180"/>
    </source>
</evidence>